<feature type="transmembrane region" description="Helical" evidence="2">
    <location>
        <begin position="114"/>
        <end position="137"/>
    </location>
</feature>
<feature type="transmembrane region" description="Helical" evidence="2">
    <location>
        <begin position="311"/>
        <end position="331"/>
    </location>
</feature>
<dbReference type="EMBL" id="JAULSN010000004">
    <property type="protein sequence ID" value="KAK3373506.1"/>
    <property type="molecule type" value="Genomic_DNA"/>
</dbReference>
<keyword evidence="4" id="KW-1185">Reference proteome</keyword>
<dbReference type="Proteomes" id="UP001287356">
    <property type="component" value="Unassembled WGS sequence"/>
</dbReference>
<comment type="caution">
    <text evidence="3">The sequence shown here is derived from an EMBL/GenBank/DDBJ whole genome shotgun (WGS) entry which is preliminary data.</text>
</comment>
<accession>A0AAE0KBE6</accession>
<reference evidence="3" key="2">
    <citation type="submission" date="2023-06" db="EMBL/GenBank/DDBJ databases">
        <authorList>
            <consortium name="Lawrence Berkeley National Laboratory"/>
            <person name="Haridas S."/>
            <person name="Hensen N."/>
            <person name="Bonometti L."/>
            <person name="Westerberg I."/>
            <person name="Brannstrom I.O."/>
            <person name="Guillou S."/>
            <person name="Cros-Aarteil S."/>
            <person name="Calhoun S."/>
            <person name="Kuo A."/>
            <person name="Mondo S."/>
            <person name="Pangilinan J."/>
            <person name="Riley R."/>
            <person name="Labutti K."/>
            <person name="Andreopoulos B."/>
            <person name="Lipzen A."/>
            <person name="Chen C."/>
            <person name="Yanf M."/>
            <person name="Daum C."/>
            <person name="Ng V."/>
            <person name="Clum A."/>
            <person name="Steindorff A."/>
            <person name="Ohm R."/>
            <person name="Martin F."/>
            <person name="Silar P."/>
            <person name="Natvig D."/>
            <person name="Lalanne C."/>
            <person name="Gautier V."/>
            <person name="Ament-Velasquez S.L."/>
            <person name="Kruys A."/>
            <person name="Hutchinson M.I."/>
            <person name="Powell A.J."/>
            <person name="Barry K."/>
            <person name="Miller A.N."/>
            <person name="Grigoriev I.V."/>
            <person name="Debuchy R."/>
            <person name="Gladieux P."/>
            <person name="Thoren M.H."/>
            <person name="Johannesson H."/>
        </authorList>
    </citation>
    <scope>NUCLEOTIDE SEQUENCE</scope>
    <source>
        <strain evidence="3">CBS 958.72</strain>
    </source>
</reference>
<feature type="transmembrane region" description="Helical" evidence="2">
    <location>
        <begin position="382"/>
        <end position="401"/>
    </location>
</feature>
<evidence type="ECO:0000313" key="3">
    <source>
        <dbReference type="EMBL" id="KAK3373506.1"/>
    </source>
</evidence>
<proteinExistence type="predicted"/>
<dbReference type="AlphaFoldDB" id="A0AAE0KBE6"/>
<name>A0AAE0KBE6_9PEZI</name>
<feature type="transmembrane region" description="Helical" evidence="2">
    <location>
        <begin position="272"/>
        <end position="291"/>
    </location>
</feature>
<evidence type="ECO:0000256" key="2">
    <source>
        <dbReference type="SAM" id="Phobius"/>
    </source>
</evidence>
<gene>
    <name evidence="3" type="ORF">B0T24DRAFT_528190</name>
</gene>
<sequence length="425" mass="46158">MDDNGRRRHSRHAAAAAHCSTGPVAFLNPTTHYHRVAAPAPSAQPQGGGDAGPGPPQVYHVWRSRDNRKGRHSAVVPQGSKPLTASNFPRATNTLAETLHGVLKMATRFPVWDVSYDVAVVFTLGSVVWCINGFMVWLPLVAPWTEFPDEVSLGGGVTAFIGATIFEFGSVLMMLEAVNENREDCFGWALEEALEDHGPRLRTTYEKECRHHHQNKRSLLRSSAVTTATAVAAVGNVVKGKDSPSSNKPTGQRRWSWWPTWHELTTHYLREVGFLACLAQMVGATVFWIAGFTGLPPVFDALDVPVANGVYWLPQVVGGSGFIVSSALLMLEVQDKWYKPAPKILGWHIGLWNLVGAVGFTLCGALGFAVESGPPAVEYASTLATFVGSWAFLIGSVVQWFESLDKYTISVGRVPVSLLAGDEKA</sequence>
<evidence type="ECO:0000313" key="4">
    <source>
        <dbReference type="Proteomes" id="UP001287356"/>
    </source>
</evidence>
<keyword evidence="2" id="KW-0472">Membrane</keyword>
<keyword evidence="2" id="KW-1133">Transmembrane helix</keyword>
<feature type="transmembrane region" description="Helical" evidence="2">
    <location>
        <begin position="351"/>
        <end position="370"/>
    </location>
</feature>
<keyword evidence="2" id="KW-0812">Transmembrane</keyword>
<feature type="region of interest" description="Disordered" evidence="1">
    <location>
        <begin position="39"/>
        <end position="58"/>
    </location>
</feature>
<evidence type="ECO:0000256" key="1">
    <source>
        <dbReference type="SAM" id="MobiDB-lite"/>
    </source>
</evidence>
<protein>
    <recommendedName>
        <fullName evidence="5">Integral membrane protein</fullName>
    </recommendedName>
</protein>
<feature type="transmembrane region" description="Helical" evidence="2">
    <location>
        <begin position="157"/>
        <end position="175"/>
    </location>
</feature>
<evidence type="ECO:0008006" key="5">
    <source>
        <dbReference type="Google" id="ProtNLM"/>
    </source>
</evidence>
<reference evidence="3" key="1">
    <citation type="journal article" date="2023" name="Mol. Phylogenet. Evol.">
        <title>Genome-scale phylogeny and comparative genomics of the fungal order Sordariales.</title>
        <authorList>
            <person name="Hensen N."/>
            <person name="Bonometti L."/>
            <person name="Westerberg I."/>
            <person name="Brannstrom I.O."/>
            <person name="Guillou S."/>
            <person name="Cros-Aarteil S."/>
            <person name="Calhoun S."/>
            <person name="Haridas S."/>
            <person name="Kuo A."/>
            <person name="Mondo S."/>
            <person name="Pangilinan J."/>
            <person name="Riley R."/>
            <person name="LaButti K."/>
            <person name="Andreopoulos B."/>
            <person name="Lipzen A."/>
            <person name="Chen C."/>
            <person name="Yan M."/>
            <person name="Daum C."/>
            <person name="Ng V."/>
            <person name="Clum A."/>
            <person name="Steindorff A."/>
            <person name="Ohm R.A."/>
            <person name="Martin F."/>
            <person name="Silar P."/>
            <person name="Natvig D.O."/>
            <person name="Lalanne C."/>
            <person name="Gautier V."/>
            <person name="Ament-Velasquez S.L."/>
            <person name="Kruys A."/>
            <person name="Hutchinson M.I."/>
            <person name="Powell A.J."/>
            <person name="Barry K."/>
            <person name="Miller A.N."/>
            <person name="Grigoriev I.V."/>
            <person name="Debuchy R."/>
            <person name="Gladieux P."/>
            <person name="Hiltunen Thoren M."/>
            <person name="Johannesson H."/>
        </authorList>
    </citation>
    <scope>NUCLEOTIDE SEQUENCE</scope>
    <source>
        <strain evidence="3">CBS 958.72</strain>
    </source>
</reference>
<organism evidence="3 4">
    <name type="scientific">Lasiosphaeria ovina</name>
    <dbReference type="NCBI Taxonomy" id="92902"/>
    <lineage>
        <taxon>Eukaryota</taxon>
        <taxon>Fungi</taxon>
        <taxon>Dikarya</taxon>
        <taxon>Ascomycota</taxon>
        <taxon>Pezizomycotina</taxon>
        <taxon>Sordariomycetes</taxon>
        <taxon>Sordariomycetidae</taxon>
        <taxon>Sordariales</taxon>
        <taxon>Lasiosphaeriaceae</taxon>
        <taxon>Lasiosphaeria</taxon>
    </lineage>
</organism>